<name>A0A379S5D2_SALER</name>
<dbReference type="AlphaFoldDB" id="A0A379S5D2"/>
<protein>
    <recommendedName>
        <fullName evidence="2">proton-translocating NAD(P)(+) transhydrogenase</fullName>
        <ecNumber evidence="2">7.1.1.1</ecNumber>
    </recommendedName>
</protein>
<evidence type="ECO:0000256" key="4">
    <source>
        <dbReference type="ARBA" id="ARBA00022967"/>
    </source>
</evidence>
<dbReference type="EMBL" id="UGWZ01000001">
    <property type="protein sequence ID" value="SUG15310.1"/>
    <property type="molecule type" value="Genomic_DNA"/>
</dbReference>
<dbReference type="GO" id="GO:0050661">
    <property type="term" value="F:NADP binding"/>
    <property type="evidence" value="ECO:0007669"/>
    <property type="project" value="TreeGrafter"/>
</dbReference>
<dbReference type="Proteomes" id="UP000254124">
    <property type="component" value="Unassembled WGS sequence"/>
</dbReference>
<keyword evidence="9" id="KW-0560">Oxidoreductase</keyword>
<evidence type="ECO:0000256" key="3">
    <source>
        <dbReference type="ARBA" id="ARBA00022857"/>
    </source>
</evidence>
<feature type="region of interest" description="Disordered" evidence="7">
    <location>
        <begin position="76"/>
        <end position="98"/>
    </location>
</feature>
<evidence type="ECO:0000259" key="8">
    <source>
        <dbReference type="Pfam" id="PF01262"/>
    </source>
</evidence>
<comment type="catalytic activity">
    <reaction evidence="6">
        <text>NAD(+) + NADPH + H(+)(in) = NADH + NADP(+) + H(+)(out)</text>
        <dbReference type="Rhea" id="RHEA:47992"/>
        <dbReference type="ChEBI" id="CHEBI:15378"/>
        <dbReference type="ChEBI" id="CHEBI:57540"/>
        <dbReference type="ChEBI" id="CHEBI:57783"/>
        <dbReference type="ChEBI" id="CHEBI:57945"/>
        <dbReference type="ChEBI" id="CHEBI:58349"/>
        <dbReference type="EC" id="7.1.1.1"/>
    </reaction>
</comment>
<evidence type="ECO:0000256" key="5">
    <source>
        <dbReference type="ARBA" id="ARBA00023027"/>
    </source>
</evidence>
<dbReference type="GO" id="GO:0008750">
    <property type="term" value="F:proton-translocating NAD(P)+ transhydrogenase activity"/>
    <property type="evidence" value="ECO:0007669"/>
    <property type="project" value="UniProtKB-EC"/>
</dbReference>
<dbReference type="EC" id="7.1.1.1" evidence="2"/>
<organism evidence="9 10">
    <name type="scientific">Salmonella enterica subsp. arizonae</name>
    <dbReference type="NCBI Taxonomy" id="59203"/>
    <lineage>
        <taxon>Bacteria</taxon>
        <taxon>Pseudomonadati</taxon>
        <taxon>Pseudomonadota</taxon>
        <taxon>Gammaproteobacteria</taxon>
        <taxon>Enterobacterales</taxon>
        <taxon>Enterobacteriaceae</taxon>
        <taxon>Salmonella</taxon>
    </lineage>
</organism>
<accession>A0A379S5D2</accession>
<dbReference type="InterPro" id="IPR007698">
    <property type="entry name" value="AlaDH/PNT_NAD(H)-bd"/>
</dbReference>
<dbReference type="Pfam" id="PF01262">
    <property type="entry name" value="AlaDh_PNT_C"/>
    <property type="match status" value="1"/>
</dbReference>
<evidence type="ECO:0000313" key="9">
    <source>
        <dbReference type="EMBL" id="SUG15310.1"/>
    </source>
</evidence>
<keyword evidence="4" id="KW-1278">Translocase</keyword>
<dbReference type="GO" id="GO:0005886">
    <property type="term" value="C:plasma membrane"/>
    <property type="evidence" value="ECO:0007669"/>
    <property type="project" value="TreeGrafter"/>
</dbReference>
<evidence type="ECO:0000256" key="1">
    <source>
        <dbReference type="ARBA" id="ARBA00003943"/>
    </source>
</evidence>
<dbReference type="PANTHER" id="PTHR10160">
    <property type="entry name" value="NAD(P) TRANSHYDROGENASE"/>
    <property type="match status" value="1"/>
</dbReference>
<dbReference type="PANTHER" id="PTHR10160:SF19">
    <property type="entry name" value="PROTON-TRANSLOCATING NAD(P)(+) TRANSHYDROGENASE"/>
    <property type="match status" value="1"/>
</dbReference>
<dbReference type="GO" id="GO:0016491">
    <property type="term" value="F:oxidoreductase activity"/>
    <property type="evidence" value="ECO:0007669"/>
    <property type="project" value="UniProtKB-KW"/>
</dbReference>
<feature type="domain" description="Alanine dehydrogenase/pyridine nucleotide transhydrogenase NAD(H)-binding" evidence="8">
    <location>
        <begin position="2"/>
        <end position="56"/>
    </location>
</feature>
<proteinExistence type="predicted"/>
<sequence length="98" mass="10858">MKVIGYTDLPGRLPTQSSQLYGTNLVNLLKLLCKEKDGNIDVDFDDVVIRGVTVIRGRRHYLACAANPGFRAATGRALKQHLRQKSRKSPLHPGGSMR</sequence>
<reference evidence="9 10" key="1">
    <citation type="submission" date="2018-06" db="EMBL/GenBank/DDBJ databases">
        <authorList>
            <consortium name="Pathogen Informatics"/>
            <person name="Doyle S."/>
        </authorList>
    </citation>
    <scope>NUCLEOTIDE SEQUENCE [LARGE SCALE GENOMIC DNA]</scope>
    <source>
        <strain evidence="9 10">NCTC7295</strain>
    </source>
</reference>
<dbReference type="Gene3D" id="3.40.50.720">
    <property type="entry name" value="NAD(P)-binding Rossmann-like Domain"/>
    <property type="match status" value="1"/>
</dbReference>
<gene>
    <name evidence="9" type="primary">pntA_2</name>
    <name evidence="9" type="ORF">NCTC7295_02971</name>
</gene>
<keyword evidence="5" id="KW-0520">NAD</keyword>
<evidence type="ECO:0000256" key="6">
    <source>
        <dbReference type="ARBA" id="ARBA00048202"/>
    </source>
</evidence>
<feature type="compositionally biased region" description="Basic residues" evidence="7">
    <location>
        <begin position="78"/>
        <end position="90"/>
    </location>
</feature>
<dbReference type="GO" id="GO:0006740">
    <property type="term" value="P:NADPH regeneration"/>
    <property type="evidence" value="ECO:0007669"/>
    <property type="project" value="TreeGrafter"/>
</dbReference>
<evidence type="ECO:0000313" key="10">
    <source>
        <dbReference type="Proteomes" id="UP000254124"/>
    </source>
</evidence>
<evidence type="ECO:0000256" key="2">
    <source>
        <dbReference type="ARBA" id="ARBA00012943"/>
    </source>
</evidence>
<keyword evidence="3" id="KW-0521">NADP</keyword>
<comment type="function">
    <text evidence="1">The transhydrogenation between NADH and NADP is coupled to respiration and ATP hydrolysis and functions as a proton pump across the membrane.</text>
</comment>
<evidence type="ECO:0000256" key="7">
    <source>
        <dbReference type="SAM" id="MobiDB-lite"/>
    </source>
</evidence>